<evidence type="ECO:0000313" key="2">
    <source>
        <dbReference type="Proteomes" id="UP001438490"/>
    </source>
</evidence>
<evidence type="ECO:0000313" key="1">
    <source>
        <dbReference type="EMBL" id="WYV99162.1"/>
    </source>
</evidence>
<dbReference type="EMBL" id="PP496413">
    <property type="protein sequence ID" value="WYV99162.1"/>
    <property type="molecule type" value="Genomic_DNA"/>
</dbReference>
<dbReference type="Proteomes" id="UP001438490">
    <property type="component" value="Segment"/>
</dbReference>
<reference evidence="1 2" key="1">
    <citation type="submission" date="2024-03" db="EMBL/GenBank/DDBJ databases">
        <title>Isolation and characterization of a phage collection against Pseudomonas putida.</title>
        <authorList>
            <person name="Brauer A."/>
            <person name="Rosendahl S."/>
            <person name="Kangsep A."/>
            <person name="Rikberg R."/>
            <person name="Lewanczyk A.C."/>
            <person name="Horak R."/>
            <person name="Tamman H."/>
        </authorList>
    </citation>
    <scope>NUCLEOTIDE SEQUENCE [LARGE SCALE GENOMIC DNA]</scope>
</reference>
<protein>
    <recommendedName>
        <fullName evidence="3">HNH endonuclease</fullName>
    </recommendedName>
</protein>
<organism evidence="1 2">
    <name type="scientific">Pseudomonas phage vB_PpuM-Amme-3</name>
    <dbReference type="NCBI Taxonomy" id="3132617"/>
    <lineage>
        <taxon>Viruses</taxon>
        <taxon>Duplodnaviria</taxon>
        <taxon>Heunggongvirae</taxon>
        <taxon>Uroviricota</taxon>
        <taxon>Caudoviricetes</taxon>
        <taxon>Vandenendeviridae</taxon>
        <taxon>Gorskivirinae</taxon>
        <taxon>Tartuvirus</taxon>
        <taxon>Tartuvirus amme3</taxon>
    </lineage>
</organism>
<keyword evidence="2" id="KW-1185">Reference proteome</keyword>
<sequence length="63" mass="7083">MSRCRCCNNPLTHYSRPRKNPHTGKEEDLCSTCVFLAHNSQTEREYVGGVNPTEGVTAMKTPE</sequence>
<evidence type="ECO:0008006" key="3">
    <source>
        <dbReference type="Google" id="ProtNLM"/>
    </source>
</evidence>
<name>A0AAX4MX45_9CAUD</name>
<accession>A0AAX4MX45</accession>
<gene>
    <name evidence="1" type="ORF">Amme3_00166</name>
</gene>
<proteinExistence type="predicted"/>